<sequence>MEIEINGREYRATKLSVFDQLKVALKLLPVLSGLTGELQKLQQGEMLMAAVLPVMANSIAQMSDEDCNAILHPCLSVVSRKNVKTWTQIFRQGELMFDDIDLLIMLEIVMHVIGYSLGNFFHAPQGDETASLPPQD</sequence>
<gene>
    <name evidence="1" type="ORF">ARTV_2544</name>
</gene>
<dbReference type="EMBL" id="UFQR01000011">
    <property type="protein sequence ID" value="SSW96230.1"/>
    <property type="molecule type" value="Genomic_DNA"/>
</dbReference>
<evidence type="ECO:0000313" key="1">
    <source>
        <dbReference type="EMBL" id="SSW96230.1"/>
    </source>
</evidence>
<accession>A0A3B0M2Q2</accession>
<proteinExistence type="predicted"/>
<protein>
    <recommendedName>
        <fullName evidence="2">Bacteriophage protein</fullName>
    </recommendedName>
</protein>
<dbReference type="AlphaFoldDB" id="A0A3B0M2Q2"/>
<dbReference type="InterPro" id="IPR049156">
    <property type="entry name" value="Phage_chap_TAC_15-like"/>
</dbReference>
<organism evidence="1">
    <name type="scientific">Arsenophonus endosymbiont of Trialeurodes vaporariorum</name>
    <dbReference type="NCBI Taxonomy" id="235567"/>
    <lineage>
        <taxon>Bacteria</taxon>
        <taxon>Pseudomonadati</taxon>
        <taxon>Pseudomonadota</taxon>
        <taxon>Gammaproteobacteria</taxon>
        <taxon>Enterobacterales</taxon>
        <taxon>Morganellaceae</taxon>
        <taxon>Arsenophonus</taxon>
    </lineage>
</organism>
<evidence type="ECO:0008006" key="2">
    <source>
        <dbReference type="Google" id="ProtNLM"/>
    </source>
</evidence>
<dbReference type="Pfam" id="PF21822">
    <property type="entry name" value="Phage_TAC_15"/>
    <property type="match status" value="1"/>
</dbReference>
<reference evidence="1" key="1">
    <citation type="submission" date="2018-04" db="EMBL/GenBank/DDBJ databases">
        <authorList>
            <person name="Go L.Y."/>
            <person name="Mitchell J.A."/>
        </authorList>
    </citation>
    <scope>NUCLEOTIDE SEQUENCE</scope>
    <source>
        <strain evidence="1">ARTV</strain>
    </source>
</reference>
<name>A0A3B0M2Q2_9GAMM</name>